<feature type="compositionally biased region" description="Low complexity" evidence="7">
    <location>
        <begin position="753"/>
        <end position="782"/>
    </location>
</feature>
<dbReference type="PROSITE" id="PS50090">
    <property type="entry name" value="MYB_LIKE"/>
    <property type="match status" value="2"/>
</dbReference>
<dbReference type="FunFam" id="1.10.10.60:FF:000092">
    <property type="entry name" value="Trihelix transcription factor GT-2"/>
    <property type="match status" value="1"/>
</dbReference>
<comment type="subcellular location">
    <subcellularLocation>
        <location evidence="1">Nucleus</location>
    </subcellularLocation>
</comment>
<evidence type="ECO:0000256" key="6">
    <source>
        <dbReference type="ARBA" id="ARBA00023242"/>
    </source>
</evidence>
<feature type="compositionally biased region" description="Low complexity" evidence="7">
    <location>
        <begin position="41"/>
        <end position="55"/>
    </location>
</feature>
<dbReference type="AlphaFoldDB" id="A0A1D6E4F1"/>
<dbReference type="Pfam" id="PF13837">
    <property type="entry name" value="Myb_DNA-bind_4"/>
    <property type="match status" value="2"/>
</dbReference>
<keyword evidence="2" id="KW-0677">Repeat</keyword>
<gene>
    <name evidence="9" type="ORF">ZEAMMB73_Zm00001d002801</name>
</gene>
<evidence type="ECO:0000313" key="9">
    <source>
        <dbReference type="EMBL" id="ONM15387.1"/>
    </source>
</evidence>
<keyword evidence="3" id="KW-0805">Transcription regulation</keyword>
<dbReference type="PANTHER" id="PTHR21654:SF24">
    <property type="entry name" value="OS04G0541100 PROTEIN"/>
    <property type="match status" value="1"/>
</dbReference>
<evidence type="ECO:0000256" key="2">
    <source>
        <dbReference type="ARBA" id="ARBA00022737"/>
    </source>
</evidence>
<dbReference type="CDD" id="cd22541">
    <property type="entry name" value="SP5_N"/>
    <property type="match status" value="1"/>
</dbReference>
<dbReference type="EMBL" id="CM007648">
    <property type="protein sequence ID" value="ONM15387.1"/>
    <property type="molecule type" value="Genomic_DNA"/>
</dbReference>
<evidence type="ECO:0000256" key="5">
    <source>
        <dbReference type="ARBA" id="ARBA00023163"/>
    </source>
</evidence>
<dbReference type="Gene3D" id="1.10.10.60">
    <property type="entry name" value="Homeodomain-like"/>
    <property type="match status" value="2"/>
</dbReference>
<keyword evidence="6" id="KW-0539">Nucleus</keyword>
<dbReference type="InParanoid" id="A0A1D6E4F1"/>
<feature type="domain" description="Myb-like" evidence="8">
    <location>
        <begin position="515"/>
        <end position="573"/>
    </location>
</feature>
<dbReference type="GO" id="GO:0003677">
    <property type="term" value="F:DNA binding"/>
    <property type="evidence" value="ECO:0007669"/>
    <property type="project" value="UniProtKB-KW"/>
</dbReference>
<protein>
    <submittedName>
        <fullName evidence="9">GT-2-like 1</fullName>
    </submittedName>
</protein>
<keyword evidence="4" id="KW-0238">DNA-binding</keyword>
<organism evidence="9">
    <name type="scientific">Zea mays</name>
    <name type="common">Maize</name>
    <dbReference type="NCBI Taxonomy" id="4577"/>
    <lineage>
        <taxon>Eukaryota</taxon>
        <taxon>Viridiplantae</taxon>
        <taxon>Streptophyta</taxon>
        <taxon>Embryophyta</taxon>
        <taxon>Tracheophyta</taxon>
        <taxon>Spermatophyta</taxon>
        <taxon>Magnoliopsida</taxon>
        <taxon>Liliopsida</taxon>
        <taxon>Poales</taxon>
        <taxon>Poaceae</taxon>
        <taxon>PACMAD clade</taxon>
        <taxon>Panicoideae</taxon>
        <taxon>Andropogonodae</taxon>
        <taxon>Andropogoneae</taxon>
        <taxon>Tripsacinae</taxon>
        <taxon>Zea</taxon>
    </lineage>
</organism>
<name>A0A1D6E4F1_MAIZE</name>
<feature type="compositionally biased region" description="Low complexity" evidence="7">
    <location>
        <begin position="614"/>
        <end position="624"/>
    </location>
</feature>
<feature type="domain" description="Myb-like" evidence="8">
    <location>
        <begin position="87"/>
        <end position="151"/>
    </location>
</feature>
<feature type="compositionally biased region" description="Acidic residues" evidence="7">
    <location>
        <begin position="284"/>
        <end position="296"/>
    </location>
</feature>
<feature type="compositionally biased region" description="Acidic residues" evidence="7">
    <location>
        <begin position="718"/>
        <end position="740"/>
    </location>
</feature>
<feature type="region of interest" description="Disordered" evidence="7">
    <location>
        <begin position="614"/>
        <end position="670"/>
    </location>
</feature>
<feature type="region of interest" description="Disordered" evidence="7">
    <location>
        <begin position="181"/>
        <end position="245"/>
    </location>
</feature>
<proteinExistence type="predicted"/>
<sequence>MQQQHQGGGGGGGGGSQFGAPPPDMGPFSPTPAATGPMPLSSRPPSAQPQQQPRTSYEELAPMVPGAAAASGFDDETMGSGGGGGGSSGASSNRWPREETQALIRIRSEMDATFRDATLKGPLWEDVSRKLADLGYKRSAKKCKEKFENVHKYYKRTKEGRAGRQDGKSYRFFEELEALHAAAPQPPPQHLPAASTAPQLHALAAPVSPTPQQQLPASSAAPPLHAFPAPVSAPPPLSSMPLLTGPMQPAPISSAAPAPAPVDLLVAHQPLNLQGFSFSSMSDSESDDESEDDDMTAETGGNQDRLGKRKRGDGGGSSSNKMMSFFEGLMQQVVDRQEEMQRRFLETMEKREAERTAREEAWRRQEVARLNREQEQLAQERAAAASRDAAIIAFLQRIGGQSVQPPATAVVVPMPAPVSVHTTPPKQPSRQQQQPPPPSPQAGQATPQSKPISAAPLQQQPPQQQPKDTSQQDAGTPRSLPPASSQSLELVPVAATEHHVDSGLGGGDGGAASSSRWPKTEVHALIQLRMDLDMRYQETGPKGPLWEDISSGMRRLGYNRSSKRCKEKWENINKYYKKVKESNKKRPEDSKTCPYFHQLEAIYNRKHLRSLTTAATSSAAAAPRPAYPDQLNPSRQEIEGKNINDDKRNNGGSGGGTQVPTSNGETATTTTTTTLVAFDADTGMKKTDARRLTGYVLAVKPEDIVRELNEHPRREFTTEDETDSDDMGDEYTDDGEEGEDDGKMQYRIQFQRPNPGGTNTAPAPAAATTAAPAVPTSAPTSTFLAMVQ</sequence>
<dbReference type="FunFam" id="1.10.10.60:FF:000061">
    <property type="entry name" value="Trihelix transcription factor GT-2"/>
    <property type="match status" value="1"/>
</dbReference>
<feature type="compositionally biased region" description="Gly residues" evidence="7">
    <location>
        <begin position="79"/>
        <end position="88"/>
    </location>
</feature>
<dbReference type="CDD" id="cd12203">
    <property type="entry name" value="GT1"/>
    <property type="match status" value="2"/>
</dbReference>
<feature type="compositionally biased region" description="Basic and acidic residues" evidence="7">
    <location>
        <begin position="636"/>
        <end position="649"/>
    </location>
</feature>
<dbReference type="FunCoup" id="A0A1D6E4F1">
    <property type="interactions" value="1802"/>
</dbReference>
<dbReference type="OMA" id="MTIGDED"/>
<evidence type="ECO:0000256" key="7">
    <source>
        <dbReference type="SAM" id="MobiDB-lite"/>
    </source>
</evidence>
<dbReference type="PANTHER" id="PTHR21654">
    <property type="entry name" value="FI21293P1"/>
    <property type="match status" value="1"/>
</dbReference>
<feature type="region of interest" description="Disordered" evidence="7">
    <location>
        <begin position="418"/>
        <end position="487"/>
    </location>
</feature>
<dbReference type="SMART" id="SM00717">
    <property type="entry name" value="SANT"/>
    <property type="match status" value="2"/>
</dbReference>
<feature type="compositionally biased region" description="Low complexity" evidence="7">
    <location>
        <begin position="210"/>
        <end position="230"/>
    </location>
</feature>
<dbReference type="PaxDb" id="4577-GRMZM2G016649_P03"/>
<accession>A0A1D6E4F1</accession>
<evidence type="ECO:0000256" key="1">
    <source>
        <dbReference type="ARBA" id="ARBA00004123"/>
    </source>
</evidence>
<dbReference type="GO" id="GO:0005634">
    <property type="term" value="C:nucleus"/>
    <property type="evidence" value="ECO:0007669"/>
    <property type="project" value="UniProtKB-SubCell"/>
</dbReference>
<feature type="region of interest" description="Disordered" evidence="7">
    <location>
        <begin position="710"/>
        <end position="788"/>
    </location>
</feature>
<feature type="region of interest" description="Disordered" evidence="7">
    <location>
        <begin position="1"/>
        <end position="100"/>
    </location>
</feature>
<evidence type="ECO:0000256" key="3">
    <source>
        <dbReference type="ARBA" id="ARBA00023015"/>
    </source>
</evidence>
<reference evidence="9" key="1">
    <citation type="submission" date="2015-12" db="EMBL/GenBank/DDBJ databases">
        <title>Update maize B73 reference genome by single molecule sequencing technologies.</title>
        <authorList>
            <consortium name="Maize Genome Sequencing Project"/>
            <person name="Ware D."/>
        </authorList>
    </citation>
    <scope>NUCLEOTIDE SEQUENCE [LARGE SCALE GENOMIC DNA]</scope>
    <source>
        <tissue evidence="9">Seedling</tissue>
    </source>
</reference>
<feature type="compositionally biased region" description="Low complexity" evidence="7">
    <location>
        <begin position="418"/>
        <end position="433"/>
    </location>
</feature>
<dbReference type="InterPro" id="IPR001005">
    <property type="entry name" value="SANT/Myb"/>
</dbReference>
<feature type="region of interest" description="Disordered" evidence="7">
    <location>
        <begin position="499"/>
        <end position="518"/>
    </location>
</feature>
<dbReference type="InterPro" id="IPR044822">
    <property type="entry name" value="Myb_DNA-bind_4"/>
</dbReference>
<dbReference type="GO" id="GO:0006355">
    <property type="term" value="P:regulation of DNA-templated transcription"/>
    <property type="evidence" value="ECO:0007669"/>
    <property type="project" value="UniProtKB-ARBA"/>
</dbReference>
<dbReference type="eggNOG" id="KOG4282">
    <property type="taxonomic scope" value="Eukaryota"/>
</dbReference>
<evidence type="ECO:0000259" key="8">
    <source>
        <dbReference type="PROSITE" id="PS50090"/>
    </source>
</evidence>
<feature type="region of interest" description="Disordered" evidence="7">
    <location>
        <begin position="276"/>
        <end position="324"/>
    </location>
</feature>
<keyword evidence="5" id="KW-0804">Transcription</keyword>
<dbReference type="SMR" id="A0A1D6E4F1"/>
<feature type="compositionally biased region" description="Gly residues" evidence="7">
    <location>
        <begin position="1"/>
        <end position="17"/>
    </location>
</feature>
<dbReference type="ExpressionAtlas" id="A0A1D6E4F1">
    <property type="expression patterns" value="baseline and differential"/>
</dbReference>
<evidence type="ECO:0000256" key="4">
    <source>
        <dbReference type="ARBA" id="ARBA00023125"/>
    </source>
</evidence>